<evidence type="ECO:0000313" key="2">
    <source>
        <dbReference type="Proteomes" id="UP000034164"/>
    </source>
</evidence>
<reference evidence="2" key="1">
    <citation type="journal article" date="2015" name="PLoS Genet.">
        <title>The dynamic genome and transcriptome of the human fungal pathogen Blastomyces and close relative Emmonsia.</title>
        <authorList>
            <person name="Munoz J.F."/>
            <person name="Gauthier G.M."/>
            <person name="Desjardins C.A."/>
            <person name="Gallo J.E."/>
            <person name="Holder J."/>
            <person name="Sullivan T.D."/>
            <person name="Marty A.J."/>
            <person name="Carmen J.C."/>
            <person name="Chen Z."/>
            <person name="Ding L."/>
            <person name="Gujja S."/>
            <person name="Magrini V."/>
            <person name="Misas E."/>
            <person name="Mitreva M."/>
            <person name="Priest M."/>
            <person name="Saif S."/>
            <person name="Whiston E.A."/>
            <person name="Young S."/>
            <person name="Zeng Q."/>
            <person name="Goldman W.E."/>
            <person name="Mardis E.R."/>
            <person name="Taylor J.W."/>
            <person name="McEwen J.G."/>
            <person name="Clay O.K."/>
            <person name="Klein B.S."/>
            <person name="Cuomo C.A."/>
        </authorList>
    </citation>
    <scope>NUCLEOTIDE SEQUENCE [LARGE SCALE GENOMIC DNA]</scope>
    <source>
        <strain evidence="2">UAMH 3008</strain>
    </source>
</reference>
<gene>
    <name evidence="1" type="ORF">EMCG_01278</name>
</gene>
<name>A0A0G2I529_9EURO</name>
<comment type="caution">
    <text evidence="1">The sequence shown here is derived from an EMBL/GenBank/DDBJ whole genome shotgun (WGS) entry which is preliminary data.</text>
</comment>
<organism evidence="1 2">
    <name type="scientific">[Emmonsia] crescens</name>
    <dbReference type="NCBI Taxonomy" id="73230"/>
    <lineage>
        <taxon>Eukaryota</taxon>
        <taxon>Fungi</taxon>
        <taxon>Dikarya</taxon>
        <taxon>Ascomycota</taxon>
        <taxon>Pezizomycotina</taxon>
        <taxon>Eurotiomycetes</taxon>
        <taxon>Eurotiomycetidae</taxon>
        <taxon>Onygenales</taxon>
        <taxon>Ajellomycetaceae</taxon>
        <taxon>Emergomyces</taxon>
    </lineage>
</organism>
<accession>A0A0G2I529</accession>
<dbReference type="OrthoDB" id="152248at2759"/>
<dbReference type="Proteomes" id="UP000034164">
    <property type="component" value="Unassembled WGS sequence"/>
</dbReference>
<protein>
    <submittedName>
        <fullName evidence="1">Uncharacterized protein</fullName>
    </submittedName>
</protein>
<sequence>MFMSGTTRSQMVLSSDLPAVFEGILNINNRISLPSQSSKASGELSSDDGTVAFTHKLFAWRPCNVEASDGSNFKLGSSNSTVMY</sequence>
<proteinExistence type="predicted"/>
<evidence type="ECO:0000313" key="1">
    <source>
        <dbReference type="EMBL" id="KKZ65350.1"/>
    </source>
</evidence>
<dbReference type="AlphaFoldDB" id="A0A0G2I529"/>
<dbReference type="VEuPathDB" id="FungiDB:EMCG_01278"/>
<dbReference type="EMBL" id="LCZI01000669">
    <property type="protein sequence ID" value="KKZ65350.1"/>
    <property type="molecule type" value="Genomic_DNA"/>
</dbReference>